<dbReference type="Gene3D" id="3.20.20.70">
    <property type="entry name" value="Aldolase class I"/>
    <property type="match status" value="1"/>
</dbReference>
<dbReference type="InterPro" id="IPR001155">
    <property type="entry name" value="OxRdtase_FMN_N"/>
</dbReference>
<dbReference type="GO" id="GO:0016491">
    <property type="term" value="F:oxidoreductase activity"/>
    <property type="evidence" value="ECO:0007669"/>
    <property type="project" value="InterPro"/>
</dbReference>
<evidence type="ECO:0000313" key="2">
    <source>
        <dbReference type="EMBL" id="VBB13949.1"/>
    </source>
</evidence>
<dbReference type="Pfam" id="PF00724">
    <property type="entry name" value="Oxidored_FMN"/>
    <property type="match status" value="1"/>
</dbReference>
<dbReference type="GO" id="GO:0010181">
    <property type="term" value="F:FMN binding"/>
    <property type="evidence" value="ECO:0007669"/>
    <property type="project" value="InterPro"/>
</dbReference>
<dbReference type="GeneID" id="71056575"/>
<dbReference type="GO" id="GO:0005829">
    <property type="term" value="C:cytosol"/>
    <property type="evidence" value="ECO:0007669"/>
    <property type="project" value="TreeGrafter"/>
</dbReference>
<accession>A0AAJ5T5Z2</accession>
<dbReference type="InterPro" id="IPR045247">
    <property type="entry name" value="Oye-like"/>
</dbReference>
<evidence type="ECO:0000259" key="1">
    <source>
        <dbReference type="Pfam" id="PF00724"/>
    </source>
</evidence>
<proteinExistence type="predicted"/>
<protein>
    <submittedName>
        <fullName evidence="2">NADH oxidase,N-ethylmaleimide reductase,mycofactocin system FadH/OYE family oxidoreductase 2,NADH:flavin oxidoreductase / NADH oxidase family</fullName>
    </submittedName>
</protein>
<dbReference type="PANTHER" id="PTHR22893:SF55">
    <property type="entry name" value="OXIDOREDUCTASE-RELATED"/>
    <property type="match status" value="1"/>
</dbReference>
<dbReference type="Proteomes" id="UP000268684">
    <property type="component" value="Chromosome II"/>
</dbReference>
<gene>
    <name evidence="2" type="ORF">BSTAB16_4135</name>
</gene>
<dbReference type="InterPro" id="IPR013785">
    <property type="entry name" value="Aldolase_TIM"/>
</dbReference>
<evidence type="ECO:0000313" key="3">
    <source>
        <dbReference type="Proteomes" id="UP000268684"/>
    </source>
</evidence>
<sequence>MTEQSASPHAPFFRSFPFGRTTLRNRIVMAPMTRNRSPGGIPGQDVADYYRRRAQGGVGLIVTEGTYIDHPAANGYANVPAFFGEAALAGWARVVEAVHDAGACIVPQLWHVGAIRRPGAEPDRSVPGVGPMTVVDNGVTVVEALDDAEIAEIVASYARAAADARRIGFDGVEIHGAHEYLIDQFLWDTTNRRTDAYGGNIANRTRLASEIVRAVKRATSIDFPVMFRFSQWKIRDYDARIAHSPADLEQILLPLVEAGVDIFHVSTRRYLDPAFPGSPDSLAVWTRRLSGKPVVCVGSVALNKAYAIAQLRGAEDPSAELADLDPVENQLRREEVDLVALGRPLLADPDWPSKVRENRLAEIRAFDRDAMLTSV</sequence>
<reference evidence="2 3" key="1">
    <citation type="submission" date="2017-11" db="EMBL/GenBank/DDBJ databases">
        <authorList>
            <person name="Seth-Smith MB H."/>
        </authorList>
    </citation>
    <scope>NUCLEOTIDE SEQUENCE [LARGE SCALE GENOMIC DNA]</scope>
    <source>
        <strain evidence="2">E</strain>
    </source>
</reference>
<dbReference type="SUPFAM" id="SSF51395">
    <property type="entry name" value="FMN-linked oxidoreductases"/>
    <property type="match status" value="1"/>
</dbReference>
<keyword evidence="3" id="KW-1185">Reference proteome</keyword>
<dbReference type="PANTHER" id="PTHR22893">
    <property type="entry name" value="NADH OXIDOREDUCTASE-RELATED"/>
    <property type="match status" value="1"/>
</dbReference>
<dbReference type="EMBL" id="LR025743">
    <property type="protein sequence ID" value="VBB13949.1"/>
    <property type="molecule type" value="Genomic_DNA"/>
</dbReference>
<dbReference type="FunFam" id="3.20.20.70:FF:000262">
    <property type="entry name" value="NADH:flavin oxidoreductase"/>
    <property type="match status" value="1"/>
</dbReference>
<feature type="domain" description="NADH:flavin oxidoreductase/NADH oxidase N-terminal" evidence="1">
    <location>
        <begin position="12"/>
        <end position="310"/>
    </location>
</feature>
<dbReference type="AlphaFoldDB" id="A0AAJ5T5Z2"/>
<organism evidence="2 3">
    <name type="scientific">Burkholderia stabilis</name>
    <dbReference type="NCBI Taxonomy" id="95485"/>
    <lineage>
        <taxon>Bacteria</taxon>
        <taxon>Pseudomonadati</taxon>
        <taxon>Pseudomonadota</taxon>
        <taxon>Betaproteobacteria</taxon>
        <taxon>Burkholderiales</taxon>
        <taxon>Burkholderiaceae</taxon>
        <taxon>Burkholderia</taxon>
        <taxon>Burkholderia cepacia complex</taxon>
    </lineage>
</organism>
<dbReference type="CDD" id="cd04747">
    <property type="entry name" value="OYE_like_5_FMN"/>
    <property type="match status" value="1"/>
</dbReference>
<dbReference type="RefSeq" id="WP_122172271.1">
    <property type="nucleotide sequence ID" value="NZ_CADFDZ010000002.1"/>
</dbReference>
<name>A0AAJ5T5Z2_9BURK</name>